<comment type="subcellular location">
    <subcellularLocation>
        <location evidence="1">Membrane</location>
        <topology evidence="1">Multi-pass membrane protein</topology>
    </subcellularLocation>
</comment>
<evidence type="ECO:0000256" key="6">
    <source>
        <dbReference type="ARBA" id="ARBA00023136"/>
    </source>
</evidence>
<dbReference type="InterPro" id="IPR004117">
    <property type="entry name" value="7tm6_olfct_rcpt"/>
</dbReference>
<evidence type="ECO:0000256" key="2">
    <source>
        <dbReference type="ARBA" id="ARBA00022606"/>
    </source>
</evidence>
<protein>
    <recommendedName>
        <fullName evidence="12">Odorant receptor</fullName>
    </recommendedName>
</protein>
<feature type="transmembrane region" description="Helical" evidence="9">
    <location>
        <begin position="93"/>
        <end position="112"/>
    </location>
</feature>
<dbReference type="AlphaFoldDB" id="A0A067RGS4"/>
<evidence type="ECO:0000256" key="5">
    <source>
        <dbReference type="ARBA" id="ARBA00022989"/>
    </source>
</evidence>
<evidence type="ECO:0000256" key="4">
    <source>
        <dbReference type="ARBA" id="ARBA00022725"/>
    </source>
</evidence>
<dbReference type="Pfam" id="PF02949">
    <property type="entry name" value="7tm_6"/>
    <property type="match status" value="1"/>
</dbReference>
<keyword evidence="6 9" id="KW-0472">Membrane</keyword>
<feature type="transmembrane region" description="Helical" evidence="9">
    <location>
        <begin position="154"/>
        <end position="177"/>
    </location>
</feature>
<dbReference type="eggNOG" id="ENOG502T2SG">
    <property type="taxonomic scope" value="Eukaryota"/>
</dbReference>
<dbReference type="GO" id="GO:0007165">
    <property type="term" value="P:signal transduction"/>
    <property type="evidence" value="ECO:0007669"/>
    <property type="project" value="UniProtKB-KW"/>
</dbReference>
<evidence type="ECO:0000313" key="11">
    <source>
        <dbReference type="Proteomes" id="UP000027135"/>
    </source>
</evidence>
<evidence type="ECO:0000256" key="3">
    <source>
        <dbReference type="ARBA" id="ARBA00022692"/>
    </source>
</evidence>
<keyword evidence="3 9" id="KW-0812">Transmembrane</keyword>
<keyword evidence="2" id="KW-0716">Sensory transduction</keyword>
<keyword evidence="5 9" id="KW-1133">Transmembrane helix</keyword>
<evidence type="ECO:0000256" key="8">
    <source>
        <dbReference type="ARBA" id="ARBA00023224"/>
    </source>
</evidence>
<name>A0A067RGS4_ZOONE</name>
<keyword evidence="4" id="KW-0552">Olfaction</keyword>
<evidence type="ECO:0000256" key="9">
    <source>
        <dbReference type="SAM" id="Phobius"/>
    </source>
</evidence>
<accession>A0A067RGS4</accession>
<proteinExistence type="predicted"/>
<dbReference type="EMBL" id="KK852649">
    <property type="protein sequence ID" value="KDR19481.1"/>
    <property type="molecule type" value="Genomic_DNA"/>
</dbReference>
<dbReference type="InParanoid" id="A0A067RGS4"/>
<organism evidence="10 11">
    <name type="scientific">Zootermopsis nevadensis</name>
    <name type="common">Dampwood termite</name>
    <dbReference type="NCBI Taxonomy" id="136037"/>
    <lineage>
        <taxon>Eukaryota</taxon>
        <taxon>Metazoa</taxon>
        <taxon>Ecdysozoa</taxon>
        <taxon>Arthropoda</taxon>
        <taxon>Hexapoda</taxon>
        <taxon>Insecta</taxon>
        <taxon>Pterygota</taxon>
        <taxon>Neoptera</taxon>
        <taxon>Polyneoptera</taxon>
        <taxon>Dictyoptera</taxon>
        <taxon>Blattodea</taxon>
        <taxon>Blattoidea</taxon>
        <taxon>Termitoidae</taxon>
        <taxon>Termopsidae</taxon>
        <taxon>Zootermopsis</taxon>
    </lineage>
</organism>
<dbReference type="PANTHER" id="PTHR21137">
    <property type="entry name" value="ODORANT RECEPTOR"/>
    <property type="match status" value="1"/>
</dbReference>
<dbReference type="PANTHER" id="PTHR21137:SF42">
    <property type="entry name" value="ODORANT RECEPTOR 83A"/>
    <property type="match status" value="1"/>
</dbReference>
<feature type="transmembrane region" description="Helical" evidence="9">
    <location>
        <begin position="56"/>
        <end position="81"/>
    </location>
</feature>
<dbReference type="FunCoup" id="A0A067RGS4">
    <property type="interactions" value="80"/>
</dbReference>
<gene>
    <name evidence="10" type="ORF">L798_06524</name>
</gene>
<keyword evidence="7" id="KW-0675">Receptor</keyword>
<evidence type="ECO:0000256" key="1">
    <source>
        <dbReference type="ARBA" id="ARBA00004141"/>
    </source>
</evidence>
<sequence>MSGTIGTGINSKLEDSLFEQEGESKRLNLLGMQLKPLHLCGILPPANIARNTCKSFLYNIFTTLTLFWFIPHIITQIMALYEHRNKFEMVTGLVFQIALFVHTGTVAAYFVFHRKQLIRLLESLETHFVPYIEKVGSACRHVPIIREASKQASMLIWTLLVVCWIVLFAWGFLPIIVRYFDVLTSTDKEIDESLDSKDEYLKYFGLIMWLPPNIDKFPVYELVYVFDSVAAYVVDSNLTGSNTIFFIFMFNISTHFKILTSCIEDIDEMFPQTKEATDKGLGIPKAEIVTSKRNIISLDDKIFGPPIPEEIVSGRHNVRREYGKATKSGFQGGDYTTETSEAASSQWAENIFMSNESGEQTTSDSLRDDKIYQYLIECVKYHQALLNFCAEVNAFLSPVLLVFFLGSEAMVCFSAFQLALGLSDGNFKFFTSVVDTIAWPLMICWYGDYLSEQSLAVKYAAYNSSWYNRSTRVKKLLHMIILRSQYPVRLTAGKFYIVSLQTFADVGNKVYAFFTVLKHMLES</sequence>
<dbReference type="GO" id="GO:0004984">
    <property type="term" value="F:olfactory receptor activity"/>
    <property type="evidence" value="ECO:0007669"/>
    <property type="project" value="InterPro"/>
</dbReference>
<feature type="transmembrane region" description="Helical" evidence="9">
    <location>
        <begin position="395"/>
        <end position="420"/>
    </location>
</feature>
<keyword evidence="11" id="KW-1185">Reference proteome</keyword>
<keyword evidence="8" id="KW-0807">Transducer</keyword>
<evidence type="ECO:0000256" key="7">
    <source>
        <dbReference type="ARBA" id="ARBA00023170"/>
    </source>
</evidence>
<reference evidence="10 11" key="1">
    <citation type="journal article" date="2014" name="Nat. Commun.">
        <title>Molecular traces of alternative social organization in a termite genome.</title>
        <authorList>
            <person name="Terrapon N."/>
            <person name="Li C."/>
            <person name="Robertson H.M."/>
            <person name="Ji L."/>
            <person name="Meng X."/>
            <person name="Booth W."/>
            <person name="Chen Z."/>
            <person name="Childers C.P."/>
            <person name="Glastad K.M."/>
            <person name="Gokhale K."/>
            <person name="Gowin J."/>
            <person name="Gronenberg W."/>
            <person name="Hermansen R.A."/>
            <person name="Hu H."/>
            <person name="Hunt B.G."/>
            <person name="Huylmans A.K."/>
            <person name="Khalil S.M."/>
            <person name="Mitchell R.D."/>
            <person name="Munoz-Torres M.C."/>
            <person name="Mustard J.A."/>
            <person name="Pan H."/>
            <person name="Reese J.T."/>
            <person name="Scharf M.E."/>
            <person name="Sun F."/>
            <person name="Vogel H."/>
            <person name="Xiao J."/>
            <person name="Yang W."/>
            <person name="Yang Z."/>
            <person name="Yang Z."/>
            <person name="Zhou J."/>
            <person name="Zhu J."/>
            <person name="Brent C.S."/>
            <person name="Elsik C.G."/>
            <person name="Goodisman M.A."/>
            <person name="Liberles D.A."/>
            <person name="Roe R.M."/>
            <person name="Vargo E.L."/>
            <person name="Vilcinskas A."/>
            <person name="Wang J."/>
            <person name="Bornberg-Bauer E."/>
            <person name="Korb J."/>
            <person name="Zhang G."/>
            <person name="Liebig J."/>
        </authorList>
    </citation>
    <scope>NUCLEOTIDE SEQUENCE [LARGE SCALE GENOMIC DNA]</scope>
    <source>
        <tissue evidence="10">Whole organism</tissue>
    </source>
</reference>
<dbReference type="GO" id="GO:0005549">
    <property type="term" value="F:odorant binding"/>
    <property type="evidence" value="ECO:0007669"/>
    <property type="project" value="InterPro"/>
</dbReference>
<evidence type="ECO:0000313" key="10">
    <source>
        <dbReference type="EMBL" id="KDR19481.1"/>
    </source>
</evidence>
<dbReference type="GO" id="GO:0005886">
    <property type="term" value="C:plasma membrane"/>
    <property type="evidence" value="ECO:0007669"/>
    <property type="project" value="TreeGrafter"/>
</dbReference>
<dbReference type="Proteomes" id="UP000027135">
    <property type="component" value="Unassembled WGS sequence"/>
</dbReference>
<evidence type="ECO:0008006" key="12">
    <source>
        <dbReference type="Google" id="ProtNLM"/>
    </source>
</evidence>